<dbReference type="Pfam" id="PF00196">
    <property type="entry name" value="GerE"/>
    <property type="match status" value="1"/>
</dbReference>
<evidence type="ECO:0000256" key="3">
    <source>
        <dbReference type="ARBA" id="ARBA00023163"/>
    </source>
</evidence>
<dbReference type="Gene3D" id="1.10.10.10">
    <property type="entry name" value="Winged helix-like DNA-binding domain superfamily/Winged helix DNA-binding domain"/>
    <property type="match status" value="1"/>
</dbReference>
<dbReference type="SMART" id="SM00421">
    <property type="entry name" value="HTH_LUXR"/>
    <property type="match status" value="1"/>
</dbReference>
<dbReference type="PROSITE" id="PS50043">
    <property type="entry name" value="HTH_LUXR_2"/>
    <property type="match status" value="1"/>
</dbReference>
<protein>
    <submittedName>
        <fullName evidence="5">Two component transcriptional regulator, LuxR family</fullName>
    </submittedName>
</protein>
<reference evidence="5 6" key="1">
    <citation type="journal article" date="2015" name="Genome Announc.">
        <title>Complete Genome Sequence of Cupriavidus basilensis 4G11, Isolated from the Oak Ridge Field Research Center Site.</title>
        <authorList>
            <person name="Ray J."/>
            <person name="Waters R.J."/>
            <person name="Skerker J.M."/>
            <person name="Kuehl J.V."/>
            <person name="Price M.N."/>
            <person name="Huang J."/>
            <person name="Chakraborty R."/>
            <person name="Arkin A.P."/>
            <person name="Deutschbauer A."/>
        </authorList>
    </citation>
    <scope>NUCLEOTIDE SEQUENCE [LARGE SCALE GENOMIC DNA]</scope>
    <source>
        <strain evidence="5">4G11</strain>
    </source>
</reference>
<dbReference type="EMBL" id="CP010537">
    <property type="protein sequence ID" value="AJG22209.1"/>
    <property type="molecule type" value="Genomic_DNA"/>
</dbReference>
<keyword evidence="2" id="KW-0238">DNA-binding</keyword>
<evidence type="ECO:0000259" key="4">
    <source>
        <dbReference type="PROSITE" id="PS50043"/>
    </source>
</evidence>
<keyword evidence="3" id="KW-0804">Transcription</keyword>
<dbReference type="KEGG" id="cbw:RR42_s0618"/>
<dbReference type="InterPro" id="IPR016032">
    <property type="entry name" value="Sig_transdc_resp-reg_C-effctor"/>
</dbReference>
<evidence type="ECO:0000313" key="6">
    <source>
        <dbReference type="Proteomes" id="UP000031843"/>
    </source>
</evidence>
<dbReference type="SUPFAM" id="SSF46894">
    <property type="entry name" value="C-terminal effector domain of the bipartite response regulators"/>
    <property type="match status" value="1"/>
</dbReference>
<dbReference type="PANTHER" id="PTHR44688">
    <property type="entry name" value="DNA-BINDING TRANSCRIPTIONAL ACTIVATOR DEVR_DOSR"/>
    <property type="match status" value="1"/>
</dbReference>
<name>A0A0C4YJV9_9BURK</name>
<dbReference type="InterPro" id="IPR000792">
    <property type="entry name" value="Tscrpt_reg_LuxR_C"/>
</dbReference>
<keyword evidence="6" id="KW-1185">Reference proteome</keyword>
<feature type="domain" description="HTH luxR-type" evidence="4">
    <location>
        <begin position="35"/>
        <end position="100"/>
    </location>
</feature>
<evidence type="ECO:0000256" key="2">
    <source>
        <dbReference type="ARBA" id="ARBA00023125"/>
    </source>
</evidence>
<organism evidence="5 6">
    <name type="scientific">Cupriavidus basilensis</name>
    <dbReference type="NCBI Taxonomy" id="68895"/>
    <lineage>
        <taxon>Bacteria</taxon>
        <taxon>Pseudomonadati</taxon>
        <taxon>Pseudomonadota</taxon>
        <taxon>Betaproteobacteria</taxon>
        <taxon>Burkholderiales</taxon>
        <taxon>Burkholderiaceae</taxon>
        <taxon>Cupriavidus</taxon>
    </lineage>
</organism>
<dbReference type="PRINTS" id="PR00038">
    <property type="entry name" value="HTHLUXR"/>
</dbReference>
<keyword evidence="1" id="KW-0805">Transcription regulation</keyword>
<dbReference type="GO" id="GO:0006355">
    <property type="term" value="P:regulation of DNA-templated transcription"/>
    <property type="evidence" value="ECO:0007669"/>
    <property type="project" value="InterPro"/>
</dbReference>
<dbReference type="OrthoDB" id="9803630at2"/>
<dbReference type="GO" id="GO:0003677">
    <property type="term" value="F:DNA binding"/>
    <property type="evidence" value="ECO:0007669"/>
    <property type="project" value="UniProtKB-KW"/>
</dbReference>
<accession>A0A0C4YJV9</accession>
<evidence type="ECO:0000313" key="5">
    <source>
        <dbReference type="EMBL" id="AJG22209.1"/>
    </source>
</evidence>
<dbReference type="STRING" id="68895.RR42_s0618"/>
<dbReference type="RefSeq" id="WP_158408300.1">
    <property type="nucleotide sequence ID" value="NZ_CP010537.1"/>
</dbReference>
<dbReference type="CDD" id="cd06170">
    <property type="entry name" value="LuxR_C_like"/>
    <property type="match status" value="1"/>
</dbReference>
<dbReference type="Proteomes" id="UP000031843">
    <property type="component" value="Chromosome secondary"/>
</dbReference>
<proteinExistence type="predicted"/>
<gene>
    <name evidence="5" type="ORF">RR42_s0618</name>
</gene>
<dbReference type="InterPro" id="IPR036388">
    <property type="entry name" value="WH-like_DNA-bd_sf"/>
</dbReference>
<sequence length="109" mass="12113">MLVEYEDGADPDAVLIGHAKLHVLLDTRYMAASSAYFGNQRLTEREAQALSLTATGKSSREIGERLGISARTADHYIDEARRKLGAQSRAEAVFLAMRSGLFRVEPWCR</sequence>
<evidence type="ECO:0000256" key="1">
    <source>
        <dbReference type="ARBA" id="ARBA00023015"/>
    </source>
</evidence>
<dbReference type="AlphaFoldDB" id="A0A0C4YJV9"/>
<dbReference type="PANTHER" id="PTHR44688:SF16">
    <property type="entry name" value="DNA-BINDING TRANSCRIPTIONAL ACTIVATOR DEVR_DOSR"/>
    <property type="match status" value="1"/>
</dbReference>